<name>A0A5M3VRZ1_9ACTN</name>
<reference evidence="9 10" key="1">
    <citation type="submission" date="2019-10" db="EMBL/GenBank/DDBJ databases">
        <title>Whole genome shotgun sequence of Acrocarpospora corrugata NBRC 13972.</title>
        <authorList>
            <person name="Ichikawa N."/>
            <person name="Kimura A."/>
            <person name="Kitahashi Y."/>
            <person name="Komaki H."/>
            <person name="Oguchi A."/>
        </authorList>
    </citation>
    <scope>NUCLEOTIDE SEQUENCE [LARGE SCALE GENOMIC DNA]</scope>
    <source>
        <strain evidence="9 10">NBRC 13972</strain>
    </source>
</reference>
<comment type="caution">
    <text evidence="9">The sequence shown here is derived from an EMBL/GenBank/DDBJ whole genome shotgun (WGS) entry which is preliminary data.</text>
</comment>
<dbReference type="RefSeq" id="WP_155335929.1">
    <property type="nucleotide sequence ID" value="NZ_BAAABN010000042.1"/>
</dbReference>
<dbReference type="InterPro" id="IPR003593">
    <property type="entry name" value="AAA+_ATPase"/>
</dbReference>
<comment type="subcellular location">
    <subcellularLocation>
        <location evidence="1">Cell membrane</location>
        <topology evidence="1">Peripheral membrane protein</topology>
    </subcellularLocation>
</comment>
<keyword evidence="4" id="KW-1003">Cell membrane</keyword>
<organism evidence="9 10">
    <name type="scientific">Acrocarpospora corrugata</name>
    <dbReference type="NCBI Taxonomy" id="35763"/>
    <lineage>
        <taxon>Bacteria</taxon>
        <taxon>Bacillati</taxon>
        <taxon>Actinomycetota</taxon>
        <taxon>Actinomycetes</taxon>
        <taxon>Streptosporangiales</taxon>
        <taxon>Streptosporangiaceae</taxon>
        <taxon>Acrocarpospora</taxon>
    </lineage>
</organism>
<evidence type="ECO:0000256" key="5">
    <source>
        <dbReference type="ARBA" id="ARBA00022741"/>
    </source>
</evidence>
<keyword evidence="5" id="KW-0547">Nucleotide-binding</keyword>
<keyword evidence="6 9" id="KW-0067">ATP-binding</keyword>
<comment type="similarity">
    <text evidence="2">Belongs to the ABC transporter superfamily.</text>
</comment>
<dbReference type="PANTHER" id="PTHR43297:SF2">
    <property type="entry name" value="DIPEPTIDE TRANSPORT ATP-BINDING PROTEIN DPPD"/>
    <property type="match status" value="1"/>
</dbReference>
<dbReference type="GO" id="GO:0015833">
    <property type="term" value="P:peptide transport"/>
    <property type="evidence" value="ECO:0007669"/>
    <property type="project" value="InterPro"/>
</dbReference>
<dbReference type="AlphaFoldDB" id="A0A5M3VRZ1"/>
<dbReference type="Pfam" id="PF00005">
    <property type="entry name" value="ABC_tran"/>
    <property type="match status" value="1"/>
</dbReference>
<protein>
    <submittedName>
        <fullName evidence="9">ABC transporter ATP-binding protein</fullName>
    </submittedName>
</protein>
<dbReference type="NCBIfam" id="TIGR01727">
    <property type="entry name" value="oligo_HPY"/>
    <property type="match status" value="1"/>
</dbReference>
<evidence type="ECO:0000256" key="7">
    <source>
        <dbReference type="ARBA" id="ARBA00023136"/>
    </source>
</evidence>
<dbReference type="InterPro" id="IPR003439">
    <property type="entry name" value="ABC_transporter-like_ATP-bd"/>
</dbReference>
<dbReference type="PROSITE" id="PS50893">
    <property type="entry name" value="ABC_TRANSPORTER_2"/>
    <property type="match status" value="1"/>
</dbReference>
<evidence type="ECO:0000256" key="4">
    <source>
        <dbReference type="ARBA" id="ARBA00022475"/>
    </source>
</evidence>
<dbReference type="CDD" id="cd03257">
    <property type="entry name" value="ABC_NikE_OppD_transporters"/>
    <property type="match status" value="1"/>
</dbReference>
<dbReference type="InterPro" id="IPR050388">
    <property type="entry name" value="ABC_Ni/Peptide_Import"/>
</dbReference>
<evidence type="ECO:0000256" key="3">
    <source>
        <dbReference type="ARBA" id="ARBA00022448"/>
    </source>
</evidence>
<feature type="domain" description="ABC transporter" evidence="8">
    <location>
        <begin position="5"/>
        <end position="253"/>
    </location>
</feature>
<dbReference type="Pfam" id="PF08352">
    <property type="entry name" value="oligo_HPY"/>
    <property type="match status" value="1"/>
</dbReference>
<dbReference type="PANTHER" id="PTHR43297">
    <property type="entry name" value="OLIGOPEPTIDE TRANSPORT ATP-BINDING PROTEIN APPD"/>
    <property type="match status" value="1"/>
</dbReference>
<evidence type="ECO:0000256" key="1">
    <source>
        <dbReference type="ARBA" id="ARBA00004202"/>
    </source>
</evidence>
<accession>A0A5M3VRZ1</accession>
<dbReference type="FunFam" id="3.40.50.300:FF:000016">
    <property type="entry name" value="Oligopeptide ABC transporter ATP-binding component"/>
    <property type="match status" value="1"/>
</dbReference>
<gene>
    <name evidence="9" type="ORF">Acor_16100</name>
</gene>
<evidence type="ECO:0000313" key="10">
    <source>
        <dbReference type="Proteomes" id="UP000334990"/>
    </source>
</evidence>
<keyword evidence="3" id="KW-0813">Transport</keyword>
<dbReference type="GO" id="GO:0016887">
    <property type="term" value="F:ATP hydrolysis activity"/>
    <property type="evidence" value="ECO:0007669"/>
    <property type="project" value="InterPro"/>
</dbReference>
<dbReference type="InterPro" id="IPR027417">
    <property type="entry name" value="P-loop_NTPase"/>
</dbReference>
<dbReference type="InterPro" id="IPR013563">
    <property type="entry name" value="Oligopep_ABC_C"/>
</dbReference>
<dbReference type="GO" id="GO:0005524">
    <property type="term" value="F:ATP binding"/>
    <property type="evidence" value="ECO:0007669"/>
    <property type="project" value="UniProtKB-KW"/>
</dbReference>
<sequence>MSPLLRITDLVLETGPAAAPVRPVSHVGFEVAHGEAFGLVGESGSGKSLTLRAVIGLLPEGVRQAGGTLELERDGAMRPYRFAEVRGRGIGMVFQEPMTALNPTMRVGDLVTAGPRARYGWSRRAARSRAVDLLAEVGMPDPKAQARMWPHQLSGGLRQRVMIAMALATEPSVLLCDEPTTALDVAVQDQILRLLHRIRTERGLSIVFVTHDLGVVRRLCDRVAVMYAGQVVETGRVEEVFTRPTHPYSAGLLRSMPTQDTPRDRPLAAIPGGQPGAGDRPEGCRFAPRCGHALPACAGLAHVLAAVPGSPSRSACIRVADLGGPPLDREALLSPLPGGTA</sequence>
<dbReference type="Gene3D" id="3.40.50.300">
    <property type="entry name" value="P-loop containing nucleotide triphosphate hydrolases"/>
    <property type="match status" value="1"/>
</dbReference>
<evidence type="ECO:0000256" key="2">
    <source>
        <dbReference type="ARBA" id="ARBA00005417"/>
    </source>
</evidence>
<dbReference type="OrthoDB" id="9809030at2"/>
<keyword evidence="10" id="KW-1185">Reference proteome</keyword>
<proteinExistence type="inferred from homology"/>
<dbReference type="SMART" id="SM00382">
    <property type="entry name" value="AAA"/>
    <property type="match status" value="1"/>
</dbReference>
<dbReference type="SUPFAM" id="SSF52540">
    <property type="entry name" value="P-loop containing nucleoside triphosphate hydrolases"/>
    <property type="match status" value="1"/>
</dbReference>
<dbReference type="Proteomes" id="UP000334990">
    <property type="component" value="Unassembled WGS sequence"/>
</dbReference>
<evidence type="ECO:0000259" key="8">
    <source>
        <dbReference type="PROSITE" id="PS50893"/>
    </source>
</evidence>
<evidence type="ECO:0000313" key="9">
    <source>
        <dbReference type="EMBL" id="GER99546.1"/>
    </source>
</evidence>
<keyword evidence="7" id="KW-0472">Membrane</keyword>
<dbReference type="GO" id="GO:0005886">
    <property type="term" value="C:plasma membrane"/>
    <property type="evidence" value="ECO:0007669"/>
    <property type="project" value="UniProtKB-SubCell"/>
</dbReference>
<dbReference type="EMBL" id="BLAD01000040">
    <property type="protein sequence ID" value="GER99546.1"/>
    <property type="molecule type" value="Genomic_DNA"/>
</dbReference>
<evidence type="ECO:0000256" key="6">
    <source>
        <dbReference type="ARBA" id="ARBA00022840"/>
    </source>
</evidence>